<sequence length="146" mass="16275">INQVVARLSSHIIRQYSSNDEWASTPLGHVSDASPVEMLHLWRFIFQYHLGKHGVTISTSPDPHRLVKNLLSFAKAEPRFSSVGVVAHFIAIVIRCENKTLADIFQVVKRGLPSSLSLLQRVSSFIFSPAAPSKRLFYGDVIGHDP</sequence>
<name>A0A0J7YNP2_BETVV</name>
<feature type="non-terminal residue" evidence="1">
    <location>
        <position position="146"/>
    </location>
</feature>
<proteinExistence type="predicted"/>
<evidence type="ECO:0000313" key="1">
    <source>
        <dbReference type="EMBL" id="KMS65189.1"/>
    </source>
</evidence>
<keyword evidence="2" id="KW-1185">Reference proteome</keyword>
<organism evidence="1 2">
    <name type="scientific">Beta vulgaris subsp. vulgaris</name>
    <name type="common">Beet</name>
    <dbReference type="NCBI Taxonomy" id="3555"/>
    <lineage>
        <taxon>Eukaryota</taxon>
        <taxon>Viridiplantae</taxon>
        <taxon>Streptophyta</taxon>
        <taxon>Embryophyta</taxon>
        <taxon>Tracheophyta</taxon>
        <taxon>Spermatophyta</taxon>
        <taxon>Magnoliopsida</taxon>
        <taxon>eudicotyledons</taxon>
        <taxon>Gunneridae</taxon>
        <taxon>Pentapetalae</taxon>
        <taxon>Caryophyllales</taxon>
        <taxon>Chenopodiaceae</taxon>
        <taxon>Betoideae</taxon>
        <taxon>Beta</taxon>
    </lineage>
</organism>
<accession>A0A0J7YNP2</accession>
<reference evidence="1 2" key="1">
    <citation type="journal article" date="2014" name="Nature">
        <title>The genome of the recently domesticated crop plant sugar beet (Beta vulgaris).</title>
        <authorList>
            <person name="Dohm J.C."/>
            <person name="Minoche A.E."/>
            <person name="Holtgrawe D."/>
            <person name="Capella-Gutierrez S."/>
            <person name="Zakrzewski F."/>
            <person name="Tafer H."/>
            <person name="Rupp O."/>
            <person name="Sorensen T.R."/>
            <person name="Stracke R."/>
            <person name="Reinhardt R."/>
            <person name="Goesmann A."/>
            <person name="Kraft T."/>
            <person name="Schulz B."/>
            <person name="Stadler P.F."/>
            <person name="Schmidt T."/>
            <person name="Gabaldon T."/>
            <person name="Lehrach H."/>
            <person name="Weisshaar B."/>
            <person name="Himmelbauer H."/>
        </authorList>
    </citation>
    <scope>NUCLEOTIDE SEQUENCE [LARGE SCALE GENOMIC DNA]</scope>
    <source>
        <tissue evidence="1">Taproot</tissue>
    </source>
</reference>
<dbReference type="Gramene" id="KMS65189">
    <property type="protein sequence ID" value="KMS65189"/>
    <property type="gene ID" value="BVRB_038510"/>
</dbReference>
<evidence type="ECO:0000313" key="2">
    <source>
        <dbReference type="Proteomes" id="UP000035740"/>
    </source>
</evidence>
<gene>
    <name evidence="1" type="ORF">BVRB_038510</name>
</gene>
<protein>
    <submittedName>
        <fullName evidence="1">Uncharacterized protein</fullName>
    </submittedName>
</protein>
<feature type="non-terminal residue" evidence="1">
    <location>
        <position position="1"/>
    </location>
</feature>
<dbReference type="Proteomes" id="UP000035740">
    <property type="component" value="Unassembled WGS sequence"/>
</dbReference>
<dbReference type="EMBL" id="KQ113149">
    <property type="protein sequence ID" value="KMS65189.1"/>
    <property type="molecule type" value="Genomic_DNA"/>
</dbReference>
<dbReference type="AlphaFoldDB" id="A0A0J7YNP2"/>